<feature type="domain" description="HTH tetR-type" evidence="5">
    <location>
        <begin position="3"/>
        <end position="63"/>
    </location>
</feature>
<keyword evidence="1" id="KW-0805">Transcription regulation</keyword>
<evidence type="ECO:0000313" key="9">
    <source>
        <dbReference type="Proteomes" id="UP000182312"/>
    </source>
</evidence>
<dbReference type="GO" id="GO:0000976">
    <property type="term" value="F:transcription cis-regulatory region binding"/>
    <property type="evidence" value="ECO:0007669"/>
    <property type="project" value="TreeGrafter"/>
</dbReference>
<dbReference type="InterPro" id="IPR036271">
    <property type="entry name" value="Tet_transcr_reg_TetR-rel_C_sf"/>
</dbReference>
<accession>A0A099F5J1</accession>
<gene>
    <name evidence="6" type="ORF">IT41_04805</name>
    <name evidence="7" type="ORF">SAMN04487972_111110</name>
</gene>
<dbReference type="InterPro" id="IPR011075">
    <property type="entry name" value="TetR_C"/>
</dbReference>
<dbReference type="AlphaFoldDB" id="A0A099F5J1"/>
<dbReference type="PANTHER" id="PTHR30055">
    <property type="entry name" value="HTH-TYPE TRANSCRIPTIONAL REGULATOR RUTR"/>
    <property type="match status" value="1"/>
</dbReference>
<reference evidence="7 9" key="3">
    <citation type="submission" date="2016-10" db="EMBL/GenBank/DDBJ databases">
        <authorList>
            <person name="de Groot N.N."/>
        </authorList>
    </citation>
    <scope>NUCLEOTIDE SEQUENCE [LARGE SCALE GENOMIC DNA]</scope>
    <source>
        <strain evidence="7 9">CGMCC 1.6117</strain>
    </source>
</reference>
<sequence length="190" mass="21444">MDDGLGRRITDTTWQLLAEKPLATLTISEIAEGAETSRPAIYRRWNSVEEIVIDAFLSEVEGAVLADLTRHPPDALRDYIRALGRFLGGRVGRIMAEILGRAQNEPELMERFHASFLRQRRDYGRALVQRGQQAGFFRADLDSDLIIDLYAGPLYFRAFAKHAPIDDDFTDRLAEIVLIAIAPIRTESES</sequence>
<dbReference type="Proteomes" id="UP000029846">
    <property type="component" value="Unassembled WGS sequence"/>
</dbReference>
<dbReference type="SUPFAM" id="SSF48498">
    <property type="entry name" value="Tetracyclin repressor-like, C-terminal domain"/>
    <property type="match status" value="1"/>
</dbReference>
<dbReference type="EMBL" id="JRKN01000004">
    <property type="protein sequence ID" value="KGJ05990.1"/>
    <property type="molecule type" value="Genomic_DNA"/>
</dbReference>
<dbReference type="STRING" id="376733.SAMN04487972_111110"/>
<dbReference type="GO" id="GO:0003700">
    <property type="term" value="F:DNA-binding transcription factor activity"/>
    <property type="evidence" value="ECO:0007669"/>
    <property type="project" value="TreeGrafter"/>
</dbReference>
<dbReference type="PROSITE" id="PS50977">
    <property type="entry name" value="HTH_TETR_2"/>
    <property type="match status" value="1"/>
</dbReference>
<dbReference type="Pfam" id="PF00440">
    <property type="entry name" value="TetR_N"/>
    <property type="match status" value="1"/>
</dbReference>
<dbReference type="Proteomes" id="UP000182312">
    <property type="component" value="Unassembled WGS sequence"/>
</dbReference>
<dbReference type="SUPFAM" id="SSF46689">
    <property type="entry name" value="Homeodomain-like"/>
    <property type="match status" value="1"/>
</dbReference>
<evidence type="ECO:0000256" key="2">
    <source>
        <dbReference type="ARBA" id="ARBA00023125"/>
    </source>
</evidence>
<keyword evidence="3" id="KW-0804">Transcription</keyword>
<keyword evidence="2 4" id="KW-0238">DNA-binding</keyword>
<reference evidence="6 8" key="1">
    <citation type="submission" date="2014-09" db="EMBL/GenBank/DDBJ databases">
        <authorList>
            <person name="McGinnis J.M."/>
            <person name="Wolfgang W.J."/>
        </authorList>
    </citation>
    <scope>NUCLEOTIDE SEQUENCE [LARGE SCALE GENOMIC DNA]</scope>
    <source>
        <strain evidence="6 8">JCM 14014</strain>
    </source>
</reference>
<dbReference type="eggNOG" id="COG1309">
    <property type="taxonomic scope" value="Bacteria"/>
</dbReference>
<dbReference type="InterPro" id="IPR001647">
    <property type="entry name" value="HTH_TetR"/>
</dbReference>
<evidence type="ECO:0000256" key="3">
    <source>
        <dbReference type="ARBA" id="ARBA00023163"/>
    </source>
</evidence>
<keyword evidence="8" id="KW-1185">Reference proteome</keyword>
<feature type="DNA-binding region" description="H-T-H motif" evidence="4">
    <location>
        <begin position="26"/>
        <end position="45"/>
    </location>
</feature>
<reference evidence="6 8" key="2">
    <citation type="submission" date="2014-10" db="EMBL/GenBank/DDBJ databases">
        <title>Paracoccus sanguinis sp. nov., isolated from clinical specimens of New York State patients.</title>
        <authorList>
            <person name="Mingle L.A."/>
            <person name="Cole J.A."/>
            <person name="Lapierre P."/>
            <person name="Musser K.A."/>
        </authorList>
    </citation>
    <scope>NUCLEOTIDE SEQUENCE [LARGE SCALE GENOMIC DNA]</scope>
    <source>
        <strain evidence="6 8">JCM 14014</strain>
    </source>
</reference>
<dbReference type="EMBL" id="FOJO01000011">
    <property type="protein sequence ID" value="SFA54047.1"/>
    <property type="molecule type" value="Genomic_DNA"/>
</dbReference>
<proteinExistence type="predicted"/>
<dbReference type="RefSeq" id="WP_036739068.1">
    <property type="nucleotide sequence ID" value="NZ_FOJO01000011.1"/>
</dbReference>
<dbReference type="Pfam" id="PF16859">
    <property type="entry name" value="TetR_C_11"/>
    <property type="match status" value="1"/>
</dbReference>
<name>A0A099F5J1_9RHOB</name>
<dbReference type="Gene3D" id="1.10.357.10">
    <property type="entry name" value="Tetracycline Repressor, domain 2"/>
    <property type="match status" value="1"/>
</dbReference>
<dbReference type="InterPro" id="IPR050109">
    <property type="entry name" value="HTH-type_TetR-like_transc_reg"/>
</dbReference>
<evidence type="ECO:0000256" key="1">
    <source>
        <dbReference type="ARBA" id="ARBA00023015"/>
    </source>
</evidence>
<protein>
    <submittedName>
        <fullName evidence="7">Transcriptional regulator, TetR family</fullName>
    </submittedName>
</protein>
<evidence type="ECO:0000313" key="8">
    <source>
        <dbReference type="Proteomes" id="UP000029846"/>
    </source>
</evidence>
<organism evidence="6 8">
    <name type="scientific">Paracoccus halophilus</name>
    <dbReference type="NCBI Taxonomy" id="376733"/>
    <lineage>
        <taxon>Bacteria</taxon>
        <taxon>Pseudomonadati</taxon>
        <taxon>Pseudomonadota</taxon>
        <taxon>Alphaproteobacteria</taxon>
        <taxon>Rhodobacterales</taxon>
        <taxon>Paracoccaceae</taxon>
        <taxon>Paracoccus</taxon>
    </lineage>
</organism>
<dbReference type="InterPro" id="IPR009057">
    <property type="entry name" value="Homeodomain-like_sf"/>
</dbReference>
<dbReference type="Gene3D" id="1.10.10.60">
    <property type="entry name" value="Homeodomain-like"/>
    <property type="match status" value="1"/>
</dbReference>
<evidence type="ECO:0000313" key="7">
    <source>
        <dbReference type="EMBL" id="SFA54047.1"/>
    </source>
</evidence>
<evidence type="ECO:0000313" key="6">
    <source>
        <dbReference type="EMBL" id="KGJ05990.1"/>
    </source>
</evidence>
<evidence type="ECO:0000259" key="5">
    <source>
        <dbReference type="PROSITE" id="PS50977"/>
    </source>
</evidence>
<dbReference type="PANTHER" id="PTHR30055:SF148">
    <property type="entry name" value="TETR-FAMILY TRANSCRIPTIONAL REGULATOR"/>
    <property type="match status" value="1"/>
</dbReference>
<evidence type="ECO:0000256" key="4">
    <source>
        <dbReference type="PROSITE-ProRule" id="PRU00335"/>
    </source>
</evidence>